<keyword evidence="4" id="KW-1185">Reference proteome</keyword>
<dbReference type="EMBL" id="PVMZ01000013">
    <property type="protein sequence ID" value="PRX18374.1"/>
    <property type="molecule type" value="Genomic_DNA"/>
</dbReference>
<dbReference type="OrthoDB" id="3424167at2"/>
<feature type="domain" description="Macro" evidence="2">
    <location>
        <begin position="208"/>
        <end position="418"/>
    </location>
</feature>
<evidence type="ECO:0000313" key="3">
    <source>
        <dbReference type="EMBL" id="PRX18374.1"/>
    </source>
</evidence>
<name>A0A2T0K5Z4_9ACTN</name>
<proteinExistence type="predicted"/>
<feature type="region of interest" description="Disordered" evidence="1">
    <location>
        <begin position="413"/>
        <end position="434"/>
    </location>
</feature>
<dbReference type="InterPro" id="IPR002589">
    <property type="entry name" value="Macro_dom"/>
</dbReference>
<gene>
    <name evidence="3" type="ORF">CLV67_113208</name>
</gene>
<dbReference type="SUPFAM" id="SSF52949">
    <property type="entry name" value="Macro domain-like"/>
    <property type="match status" value="1"/>
</dbReference>
<dbReference type="Proteomes" id="UP000239415">
    <property type="component" value="Unassembled WGS sequence"/>
</dbReference>
<evidence type="ECO:0000256" key="1">
    <source>
        <dbReference type="SAM" id="MobiDB-lite"/>
    </source>
</evidence>
<protein>
    <submittedName>
        <fullName evidence="3">Macro domain-containing protein</fullName>
    </submittedName>
</protein>
<reference evidence="3 4" key="1">
    <citation type="submission" date="2018-03" db="EMBL/GenBank/DDBJ databases">
        <title>Genomic Encyclopedia of Archaeal and Bacterial Type Strains, Phase II (KMG-II): from individual species to whole genera.</title>
        <authorList>
            <person name="Goeker M."/>
        </authorList>
    </citation>
    <scope>NUCLEOTIDE SEQUENCE [LARGE SCALE GENOMIC DNA]</scope>
    <source>
        <strain evidence="3 4">DSM 43146</strain>
    </source>
</reference>
<dbReference type="RefSeq" id="WP_106324089.1">
    <property type="nucleotide sequence ID" value="NZ_BOMO01000102.1"/>
</dbReference>
<dbReference type="Pfam" id="PF01661">
    <property type="entry name" value="Macro"/>
    <property type="match status" value="1"/>
</dbReference>
<dbReference type="InterPro" id="IPR043472">
    <property type="entry name" value="Macro_dom-like"/>
</dbReference>
<accession>A0A2T0K5Z4</accession>
<evidence type="ECO:0000259" key="2">
    <source>
        <dbReference type="PROSITE" id="PS51154"/>
    </source>
</evidence>
<comment type="caution">
    <text evidence="3">The sequence shown here is derived from an EMBL/GenBank/DDBJ whole genome shotgun (WGS) entry which is preliminary data.</text>
</comment>
<dbReference type="Gene3D" id="3.40.220.10">
    <property type="entry name" value="Leucine Aminopeptidase, subunit E, domain 1"/>
    <property type="match status" value="1"/>
</dbReference>
<organism evidence="3 4">
    <name type="scientific">Actinoplanes italicus</name>
    <dbReference type="NCBI Taxonomy" id="113567"/>
    <lineage>
        <taxon>Bacteria</taxon>
        <taxon>Bacillati</taxon>
        <taxon>Actinomycetota</taxon>
        <taxon>Actinomycetes</taxon>
        <taxon>Micromonosporales</taxon>
        <taxon>Micromonosporaceae</taxon>
        <taxon>Actinoplanes</taxon>
    </lineage>
</organism>
<dbReference type="AlphaFoldDB" id="A0A2T0K5Z4"/>
<sequence>MGTSGTSFAAAVRMGFVIDVAGYGQRSAQEKFDLQRRVSEFVDDVLQDLGLRLEDTHHHGTGDGMVVFLPSEVEVNRSLVRLLRSAVETLADDNRRYRDRMRLRMAVVIGPLGPAAIGFSGDVIVEAARMVDSEELRAVLAERRDTDLVAVISEQLYGYAVGQRHTGLHAADFQPLTIEVKELSTRAWLWNGPVAATTTARQGPPPETFVLAAPRAGGCVLGIRPGAIERVRDIDIWVNSENTDMTMARINEFAISSVIRYHGAVRDTAGHVVDDVIANELEELVAGQRPVAPGAAFVTGSGLLAETNGVRRIIHVAAVHGEPGAGFRQVRHLPAGVSNALRQAERLAAEDASLRTIIFPMMGAGVAGAPVPKTAADLVDAAVDHLAARPGTLLRGIYFLAYTDAERHALAEELGGHPALRPADPDTDGTGATR</sequence>
<dbReference type="PROSITE" id="PS51154">
    <property type="entry name" value="MACRO"/>
    <property type="match status" value="1"/>
</dbReference>
<evidence type="ECO:0000313" key="4">
    <source>
        <dbReference type="Proteomes" id="UP000239415"/>
    </source>
</evidence>